<accession>A0ABQ5EP03</accession>
<organism evidence="2 3">
    <name type="scientific">Tanacetum coccineum</name>
    <dbReference type="NCBI Taxonomy" id="301880"/>
    <lineage>
        <taxon>Eukaryota</taxon>
        <taxon>Viridiplantae</taxon>
        <taxon>Streptophyta</taxon>
        <taxon>Embryophyta</taxon>
        <taxon>Tracheophyta</taxon>
        <taxon>Spermatophyta</taxon>
        <taxon>Magnoliopsida</taxon>
        <taxon>eudicotyledons</taxon>
        <taxon>Gunneridae</taxon>
        <taxon>Pentapetalae</taxon>
        <taxon>asterids</taxon>
        <taxon>campanulids</taxon>
        <taxon>Asterales</taxon>
        <taxon>Asteraceae</taxon>
        <taxon>Asteroideae</taxon>
        <taxon>Anthemideae</taxon>
        <taxon>Anthemidinae</taxon>
        <taxon>Tanacetum</taxon>
    </lineage>
</organism>
<proteinExistence type="predicted"/>
<evidence type="ECO:0000313" key="3">
    <source>
        <dbReference type="Proteomes" id="UP001151760"/>
    </source>
</evidence>
<dbReference type="Proteomes" id="UP001151760">
    <property type="component" value="Unassembled WGS sequence"/>
</dbReference>
<evidence type="ECO:0000313" key="2">
    <source>
        <dbReference type="EMBL" id="GJT52610.1"/>
    </source>
</evidence>
<dbReference type="EMBL" id="BQNB010016512">
    <property type="protein sequence ID" value="GJT52610.1"/>
    <property type="molecule type" value="Genomic_DNA"/>
</dbReference>
<protein>
    <submittedName>
        <fullName evidence="2">Uncharacterized protein</fullName>
    </submittedName>
</protein>
<keyword evidence="3" id="KW-1185">Reference proteome</keyword>
<gene>
    <name evidence="2" type="ORF">Tco_0978767</name>
</gene>
<comment type="caution">
    <text evidence="2">The sequence shown here is derived from an EMBL/GenBank/DDBJ whole genome shotgun (WGS) entry which is preliminary data.</text>
</comment>
<sequence>MSSSVVCLQCVRLQAEEIKLDQGRFQQRLFSKHEVPTKARILIVVAMDDGSSVAVAMDEGHGVDKGLSVNEYLVRPEDEGKALSDQNHHTSSLSPLNTHQANIRKKMTKKESVALMKAGREDTRKYNIKSRCRKFTMLKGTQPLIPSLHRNTMPKSIHLDHHDTAHYIPMYHRTGGFTGHEREVYKSLVSRLIHEGRVIDSTFLDDQSNLRPTFTAIGLTGNKDHPNACLCYMLYCLTIGKPFNLAYYIAHRMVSVTKSADMTLPYGMLLTRLFEHVRVNHWYSFSNELYLVDHMMMPLSNKRVFQFKHEGKRHRLPTPTPSNFESSDSPSPTPHQGMENDPVNNFTLDPIPYMNQLPPIEGGESP</sequence>
<reference evidence="2" key="1">
    <citation type="journal article" date="2022" name="Int. J. Mol. Sci.">
        <title>Draft Genome of Tanacetum Coccineum: Genomic Comparison of Closely Related Tanacetum-Family Plants.</title>
        <authorList>
            <person name="Yamashiro T."/>
            <person name="Shiraishi A."/>
            <person name="Nakayama K."/>
            <person name="Satake H."/>
        </authorList>
    </citation>
    <scope>NUCLEOTIDE SEQUENCE</scope>
</reference>
<feature type="region of interest" description="Disordered" evidence="1">
    <location>
        <begin position="311"/>
        <end position="366"/>
    </location>
</feature>
<evidence type="ECO:0000256" key="1">
    <source>
        <dbReference type="SAM" id="MobiDB-lite"/>
    </source>
</evidence>
<feature type="compositionally biased region" description="Polar residues" evidence="1">
    <location>
        <begin position="321"/>
        <end position="330"/>
    </location>
</feature>
<reference evidence="2" key="2">
    <citation type="submission" date="2022-01" db="EMBL/GenBank/DDBJ databases">
        <authorList>
            <person name="Yamashiro T."/>
            <person name="Shiraishi A."/>
            <person name="Satake H."/>
            <person name="Nakayama K."/>
        </authorList>
    </citation>
    <scope>NUCLEOTIDE SEQUENCE</scope>
</reference>
<name>A0ABQ5EP03_9ASTR</name>